<dbReference type="GO" id="GO:0032259">
    <property type="term" value="P:methylation"/>
    <property type="evidence" value="ECO:0007669"/>
    <property type="project" value="UniProtKB-KW"/>
</dbReference>
<dbReference type="GO" id="GO:0015948">
    <property type="term" value="P:methanogenesis"/>
    <property type="evidence" value="ECO:0007669"/>
    <property type="project" value="InterPro"/>
</dbReference>
<keyword evidence="2" id="KW-0489">Methyltransferase</keyword>
<comment type="caution">
    <text evidence="4">The sequence shown here is derived from an EMBL/GenBank/DDBJ whole genome shotgun (WGS) entry which is preliminary data.</text>
</comment>
<reference evidence="4" key="1">
    <citation type="submission" date="2019-08" db="EMBL/GenBank/DDBJ databases">
        <authorList>
            <person name="Kucharzyk K."/>
            <person name="Murdoch R.W."/>
            <person name="Higgins S."/>
            <person name="Loffler F."/>
        </authorList>
    </citation>
    <scope>NUCLEOTIDE SEQUENCE</scope>
</reference>
<organism evidence="4">
    <name type="scientific">bioreactor metagenome</name>
    <dbReference type="NCBI Taxonomy" id="1076179"/>
    <lineage>
        <taxon>unclassified sequences</taxon>
        <taxon>metagenomes</taxon>
        <taxon>ecological metagenomes</taxon>
    </lineage>
</organism>
<dbReference type="AlphaFoldDB" id="A0A645IIE6"/>
<evidence type="ECO:0000256" key="2">
    <source>
        <dbReference type="ARBA" id="ARBA00022603"/>
    </source>
</evidence>
<dbReference type="Pfam" id="PF06253">
    <property type="entry name" value="MTTB"/>
    <property type="match status" value="1"/>
</dbReference>
<dbReference type="InterPro" id="IPR010426">
    <property type="entry name" value="MTTB_MeTrfase"/>
</dbReference>
<accession>A0A645IIE6</accession>
<dbReference type="EMBL" id="VSSQ01110074">
    <property type="protein sequence ID" value="MPN48084.1"/>
    <property type="molecule type" value="Genomic_DNA"/>
</dbReference>
<dbReference type="InterPro" id="IPR038601">
    <property type="entry name" value="MttB-like_sf"/>
</dbReference>
<protein>
    <submittedName>
        <fullName evidence="4">Uncharacterized protein</fullName>
    </submittedName>
</protein>
<evidence type="ECO:0000256" key="1">
    <source>
        <dbReference type="ARBA" id="ARBA00007137"/>
    </source>
</evidence>
<evidence type="ECO:0000256" key="3">
    <source>
        <dbReference type="ARBA" id="ARBA00022679"/>
    </source>
</evidence>
<comment type="similarity">
    <text evidence="1">Belongs to the trimethylamine methyltransferase family.</text>
</comment>
<dbReference type="GO" id="GO:0008168">
    <property type="term" value="F:methyltransferase activity"/>
    <property type="evidence" value="ECO:0007669"/>
    <property type="project" value="UniProtKB-KW"/>
</dbReference>
<gene>
    <name evidence="4" type="ORF">SDC9_195688</name>
</gene>
<proteinExistence type="inferred from homology"/>
<name>A0A645IIE6_9ZZZZ</name>
<keyword evidence="3" id="KW-0808">Transferase</keyword>
<dbReference type="Gene3D" id="3.20.20.480">
    <property type="entry name" value="Trimethylamine methyltransferase-like"/>
    <property type="match status" value="1"/>
</dbReference>
<evidence type="ECO:0000313" key="4">
    <source>
        <dbReference type="EMBL" id="MPN48084.1"/>
    </source>
</evidence>
<sequence length="118" mass="13849">MVVVANELINSYSSYSKGVIATEDTIDLGLISKVGHGGHHLNEKNTLKKFKKEVWYPEYYSRKMKNDDESQIMTMMVEKIKYIMENHEIPALPEDVLNKIDKIYEDYKDRIYKKELAD</sequence>